<dbReference type="AlphaFoldDB" id="A0A0A9BJ69"/>
<sequence length="86" mass="9993">MRQHAKRASEIANHPLRRDAERWRWKARRVVWKDRRGRGGASRRGVTARRHSAARLWTCVARWRSTTSCCSMTGIVSLDHQQGVLS</sequence>
<dbReference type="EMBL" id="GBRH01235727">
    <property type="protein sequence ID" value="JAD62168.1"/>
    <property type="molecule type" value="Transcribed_RNA"/>
</dbReference>
<reference evidence="1" key="1">
    <citation type="submission" date="2014-09" db="EMBL/GenBank/DDBJ databases">
        <authorList>
            <person name="Magalhaes I.L.F."/>
            <person name="Oliveira U."/>
            <person name="Santos F.R."/>
            <person name="Vidigal T.H.D.A."/>
            <person name="Brescovit A.D."/>
            <person name="Santos A.J."/>
        </authorList>
    </citation>
    <scope>NUCLEOTIDE SEQUENCE</scope>
    <source>
        <tissue evidence="1">Shoot tissue taken approximately 20 cm above the soil surface</tissue>
    </source>
</reference>
<organism evidence="1">
    <name type="scientific">Arundo donax</name>
    <name type="common">Giant reed</name>
    <name type="synonym">Donax arundinaceus</name>
    <dbReference type="NCBI Taxonomy" id="35708"/>
    <lineage>
        <taxon>Eukaryota</taxon>
        <taxon>Viridiplantae</taxon>
        <taxon>Streptophyta</taxon>
        <taxon>Embryophyta</taxon>
        <taxon>Tracheophyta</taxon>
        <taxon>Spermatophyta</taxon>
        <taxon>Magnoliopsida</taxon>
        <taxon>Liliopsida</taxon>
        <taxon>Poales</taxon>
        <taxon>Poaceae</taxon>
        <taxon>PACMAD clade</taxon>
        <taxon>Arundinoideae</taxon>
        <taxon>Arundineae</taxon>
        <taxon>Arundo</taxon>
    </lineage>
</organism>
<protein>
    <submittedName>
        <fullName evidence="1">Uncharacterized protein</fullName>
    </submittedName>
</protein>
<accession>A0A0A9BJ69</accession>
<reference evidence="1" key="2">
    <citation type="journal article" date="2015" name="Data Brief">
        <title>Shoot transcriptome of the giant reed, Arundo donax.</title>
        <authorList>
            <person name="Barrero R.A."/>
            <person name="Guerrero F.D."/>
            <person name="Moolhuijzen P."/>
            <person name="Goolsby J.A."/>
            <person name="Tidwell J."/>
            <person name="Bellgard S.E."/>
            <person name="Bellgard M.I."/>
        </authorList>
    </citation>
    <scope>NUCLEOTIDE SEQUENCE</scope>
    <source>
        <tissue evidence="1">Shoot tissue taken approximately 20 cm above the soil surface</tissue>
    </source>
</reference>
<proteinExistence type="predicted"/>
<name>A0A0A9BJ69_ARUDO</name>
<evidence type="ECO:0000313" key="1">
    <source>
        <dbReference type="EMBL" id="JAD62168.1"/>
    </source>
</evidence>